<dbReference type="InterPro" id="IPR051886">
    <property type="entry name" value="Seed_Dev/Stress_Resp_Reg"/>
</dbReference>
<sequence>MTTRASSFEQFDSTWQDHLRQLVAQLSSAPRPPTTPDHNHVLRSLIHKVTQHFADYHRAKSTLDALTIFSAPWSTSLERSLHWVAGWRPTTLFHLLITESSSLLESRIFDILRGLKTGDLGDLSPRQFGRLSELQCETVREENEISEELGEWQEGMGDLLELACGGGGGCDAAEALGGGRTERLSRVLEKADELRMKTLRSVVELLTPQQAVEFLIAAAEMQFGIREWGMNQDARRGHV</sequence>
<organism evidence="2 3">
    <name type="scientific">Kalanchoe fedtschenkoi</name>
    <name type="common">Lavender scallops</name>
    <name type="synonym">South American air plant</name>
    <dbReference type="NCBI Taxonomy" id="63787"/>
    <lineage>
        <taxon>Eukaryota</taxon>
        <taxon>Viridiplantae</taxon>
        <taxon>Streptophyta</taxon>
        <taxon>Embryophyta</taxon>
        <taxon>Tracheophyta</taxon>
        <taxon>Spermatophyta</taxon>
        <taxon>Magnoliopsida</taxon>
        <taxon>eudicotyledons</taxon>
        <taxon>Gunneridae</taxon>
        <taxon>Pentapetalae</taxon>
        <taxon>Saxifragales</taxon>
        <taxon>Crassulaceae</taxon>
        <taxon>Kalanchoe</taxon>
    </lineage>
</organism>
<protein>
    <recommendedName>
        <fullName evidence="1">DOG1 domain-containing protein</fullName>
    </recommendedName>
</protein>
<dbReference type="Pfam" id="PF14144">
    <property type="entry name" value="DOG1"/>
    <property type="match status" value="1"/>
</dbReference>
<dbReference type="Proteomes" id="UP000594263">
    <property type="component" value="Unplaced"/>
</dbReference>
<dbReference type="PANTHER" id="PTHR46354">
    <property type="entry name" value="DOG1 DOMAIN-CONTAINING PROTEIN"/>
    <property type="match status" value="1"/>
</dbReference>
<dbReference type="EnsemblPlants" id="Kaladp0048s0024.1.v1.1">
    <property type="protein sequence ID" value="Kaladp0048s0024.1.v1.1"/>
    <property type="gene ID" value="Kaladp0048s0024.v1.1"/>
</dbReference>
<dbReference type="AlphaFoldDB" id="A0A7N0TX75"/>
<dbReference type="OMA" id="WQDGASE"/>
<feature type="domain" description="DOG1" evidence="1">
    <location>
        <begin position="5"/>
        <end position="235"/>
    </location>
</feature>
<accession>A0A7N0TX75</accession>
<dbReference type="PANTHER" id="PTHR46354:SF12">
    <property type="entry name" value="DNA-BINDING PROTEIN-LIKE PROTEIN"/>
    <property type="match status" value="1"/>
</dbReference>
<evidence type="ECO:0000313" key="2">
    <source>
        <dbReference type="EnsemblPlants" id="Kaladp0048s0024.1.v1.1"/>
    </source>
</evidence>
<dbReference type="Gramene" id="Kaladp0048s0024.1.v1.1">
    <property type="protein sequence ID" value="Kaladp0048s0024.1.v1.1"/>
    <property type="gene ID" value="Kaladp0048s0024.v1.1"/>
</dbReference>
<keyword evidence="3" id="KW-1185">Reference proteome</keyword>
<proteinExistence type="predicted"/>
<name>A0A7N0TX75_KALFE</name>
<reference evidence="2" key="1">
    <citation type="submission" date="2021-01" db="UniProtKB">
        <authorList>
            <consortium name="EnsemblPlants"/>
        </authorList>
    </citation>
    <scope>IDENTIFICATION</scope>
</reference>
<evidence type="ECO:0000313" key="3">
    <source>
        <dbReference type="Proteomes" id="UP000594263"/>
    </source>
</evidence>
<dbReference type="InterPro" id="IPR025422">
    <property type="entry name" value="TGA_domain"/>
</dbReference>
<dbReference type="PROSITE" id="PS51806">
    <property type="entry name" value="DOG1"/>
    <property type="match status" value="1"/>
</dbReference>
<evidence type="ECO:0000259" key="1">
    <source>
        <dbReference type="PROSITE" id="PS51806"/>
    </source>
</evidence>
<dbReference type="GO" id="GO:0006351">
    <property type="term" value="P:DNA-templated transcription"/>
    <property type="evidence" value="ECO:0007669"/>
    <property type="project" value="InterPro"/>
</dbReference>
<dbReference type="GO" id="GO:0043565">
    <property type="term" value="F:sequence-specific DNA binding"/>
    <property type="evidence" value="ECO:0007669"/>
    <property type="project" value="InterPro"/>
</dbReference>